<dbReference type="EMBL" id="MQVX01000001">
    <property type="protein sequence ID" value="PQJ14788.1"/>
    <property type="molecule type" value="Genomic_DNA"/>
</dbReference>
<dbReference type="Pfam" id="PF20125">
    <property type="entry name" value="DUF6515"/>
    <property type="match status" value="1"/>
</dbReference>
<reference evidence="3" key="1">
    <citation type="submission" date="2016-11" db="EMBL/GenBank/DDBJ databases">
        <title>Trade-off between light-utilization and light-protection in marine flavobacteria.</title>
        <authorList>
            <person name="Kumagai Y."/>
            <person name="Yoshizawa S."/>
            <person name="Kogure K."/>
        </authorList>
    </citation>
    <scope>NUCLEOTIDE SEQUENCE [LARGE SCALE GENOMIC DNA]</scope>
    <source>
        <strain evidence="3">SG-18</strain>
    </source>
</reference>
<dbReference type="InterPro" id="IPR045398">
    <property type="entry name" value="DUF6515"/>
</dbReference>
<organism evidence="2 3">
    <name type="scientific">Aureicoccus marinus</name>
    <dbReference type="NCBI Taxonomy" id="754435"/>
    <lineage>
        <taxon>Bacteria</taxon>
        <taxon>Pseudomonadati</taxon>
        <taxon>Bacteroidota</taxon>
        <taxon>Flavobacteriia</taxon>
        <taxon>Flavobacteriales</taxon>
        <taxon>Flavobacteriaceae</taxon>
        <taxon>Aureicoccus</taxon>
    </lineage>
</organism>
<dbReference type="AlphaFoldDB" id="A0A2S7T5B0"/>
<accession>A0A2S7T5B0</accession>
<dbReference type="OrthoDB" id="1162521at2"/>
<gene>
    <name evidence="2" type="ORF">BST99_02680</name>
</gene>
<protein>
    <recommendedName>
        <fullName evidence="4">SH3b domain-containing protein</fullName>
    </recommendedName>
</protein>
<keyword evidence="1" id="KW-0732">Signal</keyword>
<comment type="caution">
    <text evidence="2">The sequence shown here is derived from an EMBL/GenBank/DDBJ whole genome shotgun (WGS) entry which is preliminary data.</text>
</comment>
<feature type="chain" id="PRO_5015703737" description="SH3b domain-containing protein" evidence="1">
    <location>
        <begin position="23"/>
        <end position="116"/>
    </location>
</feature>
<feature type="signal peptide" evidence="1">
    <location>
        <begin position="1"/>
        <end position="22"/>
    </location>
</feature>
<dbReference type="RefSeq" id="WP_105000428.1">
    <property type="nucleotide sequence ID" value="NZ_MQVX01000001.1"/>
</dbReference>
<dbReference type="Proteomes" id="UP000239366">
    <property type="component" value="Unassembled WGS sequence"/>
</dbReference>
<name>A0A2S7T5B0_9FLAO</name>
<evidence type="ECO:0000313" key="2">
    <source>
        <dbReference type="EMBL" id="PQJ14788.1"/>
    </source>
</evidence>
<keyword evidence="3" id="KW-1185">Reference proteome</keyword>
<proteinExistence type="predicted"/>
<sequence>MKLMKQMAILVLLIGMMQGVNAQTRVVKVYPKHGTVVTALVKPKVIVHKRSKFYFADGVWYRANRRGYVVTSAPVGLRVKTLPRARKVVVVKGKRYYRYRGITYQKRRGHFYVVTL</sequence>
<evidence type="ECO:0008006" key="4">
    <source>
        <dbReference type="Google" id="ProtNLM"/>
    </source>
</evidence>
<evidence type="ECO:0000256" key="1">
    <source>
        <dbReference type="SAM" id="SignalP"/>
    </source>
</evidence>
<evidence type="ECO:0000313" key="3">
    <source>
        <dbReference type="Proteomes" id="UP000239366"/>
    </source>
</evidence>